<dbReference type="Pfam" id="PF17035">
    <property type="entry name" value="BET"/>
    <property type="match status" value="1"/>
</dbReference>
<dbReference type="InterPro" id="IPR027353">
    <property type="entry name" value="NET_dom"/>
</dbReference>
<proteinExistence type="predicted"/>
<dbReference type="Gene3D" id="1.20.1270.220">
    <property type="match status" value="1"/>
</dbReference>
<keyword evidence="9" id="KW-1185">Reference proteome</keyword>
<reference evidence="8 9" key="1">
    <citation type="submission" date="2019-09" db="EMBL/GenBank/DDBJ databases">
        <title>A chromosome-level genome assembly of the Chinese tupelo Nyssa sinensis.</title>
        <authorList>
            <person name="Yang X."/>
            <person name="Kang M."/>
            <person name="Yang Y."/>
            <person name="Xiong H."/>
            <person name="Wang M."/>
            <person name="Zhang Z."/>
            <person name="Wang Z."/>
            <person name="Wu H."/>
            <person name="Ma T."/>
            <person name="Liu J."/>
            <person name="Xi Z."/>
        </authorList>
    </citation>
    <scope>NUCLEOTIDE SEQUENCE [LARGE SCALE GENOMIC DNA]</scope>
    <source>
        <strain evidence="8">J267</strain>
        <tissue evidence="8">Leaf</tissue>
    </source>
</reference>
<dbReference type="PROSITE" id="PS51525">
    <property type="entry name" value="NET"/>
    <property type="match status" value="1"/>
</dbReference>
<feature type="compositionally biased region" description="Basic and acidic residues" evidence="5">
    <location>
        <begin position="374"/>
        <end position="383"/>
    </location>
</feature>
<dbReference type="InterPro" id="IPR001487">
    <property type="entry name" value="Bromodomain"/>
</dbReference>
<protein>
    <recommendedName>
        <fullName evidence="10">NET domain-containing protein</fullName>
    </recommendedName>
</protein>
<feature type="compositionally biased region" description="Polar residues" evidence="5">
    <location>
        <begin position="191"/>
        <end position="200"/>
    </location>
</feature>
<feature type="region of interest" description="Disordered" evidence="5">
    <location>
        <begin position="1"/>
        <end position="20"/>
    </location>
</feature>
<name>A0A5J5B0Y2_9ASTE</name>
<evidence type="ECO:0000256" key="1">
    <source>
        <dbReference type="ARBA" id="ARBA00023015"/>
    </source>
</evidence>
<dbReference type="Gene3D" id="1.20.920.10">
    <property type="entry name" value="Bromodomain-like"/>
    <property type="match status" value="1"/>
</dbReference>
<evidence type="ECO:0000256" key="2">
    <source>
        <dbReference type="ARBA" id="ARBA00023117"/>
    </source>
</evidence>
<evidence type="ECO:0000256" key="3">
    <source>
        <dbReference type="ARBA" id="ARBA00023163"/>
    </source>
</evidence>
<feature type="region of interest" description="Disordered" evidence="5">
    <location>
        <begin position="292"/>
        <end position="383"/>
    </location>
</feature>
<dbReference type="EMBL" id="CM018039">
    <property type="protein sequence ID" value="KAA8536339.1"/>
    <property type="molecule type" value="Genomic_DNA"/>
</dbReference>
<dbReference type="Pfam" id="PF00439">
    <property type="entry name" value="Bromodomain"/>
    <property type="match status" value="1"/>
</dbReference>
<feature type="domain" description="Bromo" evidence="6">
    <location>
        <begin position="221"/>
        <end position="284"/>
    </location>
</feature>
<accession>A0A5J5B0Y2</accession>
<keyword evidence="2 4" id="KW-0103">Bromodomain</keyword>
<dbReference type="InterPro" id="IPR036427">
    <property type="entry name" value="Bromodomain-like_sf"/>
</dbReference>
<dbReference type="AlphaFoldDB" id="A0A5J5B0Y2"/>
<feature type="region of interest" description="Disordered" evidence="5">
    <location>
        <begin position="153"/>
        <end position="200"/>
    </location>
</feature>
<evidence type="ECO:0000259" key="7">
    <source>
        <dbReference type="PROSITE" id="PS51525"/>
    </source>
</evidence>
<feature type="compositionally biased region" description="Polar residues" evidence="5">
    <location>
        <begin position="159"/>
        <end position="168"/>
    </location>
</feature>
<dbReference type="PANTHER" id="PTHR45926">
    <property type="entry name" value="OSJNBA0053K19.4 PROTEIN"/>
    <property type="match status" value="1"/>
</dbReference>
<dbReference type="SUPFAM" id="SSF47370">
    <property type="entry name" value="Bromodomain"/>
    <property type="match status" value="1"/>
</dbReference>
<dbReference type="Proteomes" id="UP000325577">
    <property type="component" value="Linkage Group LG16"/>
</dbReference>
<feature type="compositionally biased region" description="Low complexity" evidence="5">
    <location>
        <begin position="330"/>
        <end position="346"/>
    </location>
</feature>
<dbReference type="OrthoDB" id="21449at2759"/>
<sequence length="481" mass="53432">MFSSPPAFEPLRRNSTTPVQFRPSMASAVLASRNESSWGQSGGGFMGKLPYSSPHLNPNPNPNSIPKKKQFHAFAGQVNGRHADESPAVTQTASDDAYSFNQRSIESSSRADFNQGGYISFDIASYTRSELIELKKRLLSELEQIRDLNNRIESGKFQPRSNGGSQLPSKIKKSSGNKRPISLVSGKDSKQLCQTSDNGTGNVNVSSNLMKMCRQVLTKLMKHKHSWIFNTPVDAAALGLHDYHQIIKQPMDLGTGDEVYSMAEQLLARFEDLFRPINMKFEGDRKEKVIADELQGSSWNHIPTPERVKKPKPNPMPPTSKKHERVQNRSSSSNPLPSNPPLAQSPVPTPPPMLAPPVKPSAPKTNLGKLPKPKAKDPNKREMSMEEKHRLGIGLQSLPPEKMPQLVQIIKKKNEHLAQEGDEIELDIEAIDTDTLWELDRFVTNWKKMVSKNKRQALMGNNLAPTRATATAIAEADEVKA</sequence>
<evidence type="ECO:0000256" key="4">
    <source>
        <dbReference type="PROSITE-ProRule" id="PRU00035"/>
    </source>
</evidence>
<evidence type="ECO:0000256" key="5">
    <source>
        <dbReference type="SAM" id="MobiDB-lite"/>
    </source>
</evidence>
<dbReference type="PROSITE" id="PS50014">
    <property type="entry name" value="BROMODOMAIN_2"/>
    <property type="match status" value="1"/>
</dbReference>
<dbReference type="InterPro" id="IPR038336">
    <property type="entry name" value="NET_sf"/>
</dbReference>
<feature type="compositionally biased region" description="Pro residues" evidence="5">
    <location>
        <begin position="347"/>
        <end position="360"/>
    </location>
</feature>
<feature type="domain" description="NET" evidence="7">
    <location>
        <begin position="373"/>
        <end position="454"/>
    </location>
</feature>
<gene>
    <name evidence="8" type="ORF">F0562_028817</name>
</gene>
<evidence type="ECO:0000259" key="6">
    <source>
        <dbReference type="PROSITE" id="PS50014"/>
    </source>
</evidence>
<evidence type="ECO:0000313" key="8">
    <source>
        <dbReference type="EMBL" id="KAA8536339.1"/>
    </source>
</evidence>
<evidence type="ECO:0008006" key="10">
    <source>
        <dbReference type="Google" id="ProtNLM"/>
    </source>
</evidence>
<keyword evidence="1" id="KW-0805">Transcription regulation</keyword>
<keyword evidence="3" id="KW-0804">Transcription</keyword>
<evidence type="ECO:0000313" key="9">
    <source>
        <dbReference type="Proteomes" id="UP000325577"/>
    </source>
</evidence>
<organism evidence="8 9">
    <name type="scientific">Nyssa sinensis</name>
    <dbReference type="NCBI Taxonomy" id="561372"/>
    <lineage>
        <taxon>Eukaryota</taxon>
        <taxon>Viridiplantae</taxon>
        <taxon>Streptophyta</taxon>
        <taxon>Embryophyta</taxon>
        <taxon>Tracheophyta</taxon>
        <taxon>Spermatophyta</taxon>
        <taxon>Magnoliopsida</taxon>
        <taxon>eudicotyledons</taxon>
        <taxon>Gunneridae</taxon>
        <taxon>Pentapetalae</taxon>
        <taxon>asterids</taxon>
        <taxon>Cornales</taxon>
        <taxon>Nyssaceae</taxon>
        <taxon>Nyssa</taxon>
    </lineage>
</organism>
<dbReference type="SMART" id="SM00297">
    <property type="entry name" value="BROMO"/>
    <property type="match status" value="1"/>
</dbReference>